<accession>A0A1J4K7N2</accession>
<comment type="caution">
    <text evidence="1">The sequence shown here is derived from an EMBL/GenBank/DDBJ whole genome shotgun (WGS) entry which is preliminary data.</text>
</comment>
<protein>
    <submittedName>
        <fullName evidence="1">Uncharacterized protein</fullName>
    </submittedName>
</protein>
<proteinExistence type="predicted"/>
<dbReference type="RefSeq" id="XP_068358565.1">
    <property type="nucleotide sequence ID" value="XM_068505198.1"/>
</dbReference>
<gene>
    <name evidence="1" type="ORF">TRFO_26848</name>
</gene>
<sequence length="1618" mass="189749">MNNDVSLLLPLKRELSKFTYSDSINKLPESINPDIHHHRTGFYLNQADFNIVHIKTSIELLIEMIVQVNYKPNNMIVNLYRNVTLNIFQITNLFMPLDDLFLEKRIYIDRIENAKMILNDINFYIPYFNSKNVTAISQYFKRIVQKLKNIIKEMDEMIEIIRLLKKSFIIDHPSNCNTKLKLKFVYLSMLSFKIVIFLQRIEYFDESLCENIEIINKLNLKLSVNHRKNNLVILKLLQNIDKLFLIVNDTFLYFIDNKYTPNDENYGLFRSMLEIERVCKVIISKIIQTHSLKILSILTKNSDFVYEDVISQALNYFFIECNMIIKKKEIVIAYQSITDYLKNQMNDRESLDISLISLVTLIIIEIPCYNIQKNLFDMLIEEIVKYQSTMIANCHGILLNGFHIIENNLEFIDESLLNSLNYYYITLCHLEKELQQESVICKQTYFEYFCACYPYFNQIEQKCICPGIKNDLNKIVCKMKYAIAFTSKIMNLFYYSLTSFVYNQASSLSDILAYPLTVSLDNRNKTNVHQAAIIFRKIQKIIAKTTQLNSFYLSSKLIQYLAQFSIVRNSFVNEINEMLNSDYFHLWKECVSAFSKLLSNYNSYLFQLPALLVFHDANSFSCGCLASYVCASINAEEYLNFKNLKYLPYFLVSLIFPISITPKLIREKLNIITDIDEISKRVTLLFHQSISLYDENEIVQSNQTNFMELVQSLLFLCDKDIKRIIISFRTSIPFKLKKKIRKAKECHTLIDLIEEKRVKNFCQIIFVTFVQSKRKQLRKFGYFWFKTFCRHPNTSKVAIKNVCQYFRAIILKKSHFHLKHFTSHISKLTVVVISNTDFLNKENDWFSNIISLVKKIIMNPAKCKSSLVQLYKNTNKIYYYLKYKKNGLEIDIKNALSIQKLIVLLQKEKLTFENKIFILKLVAKIQRYDQLNHSDNFDFNHLVSELWSIHKKSIVQIYNENHEKITSKYLALITHIQAVDIQELNIDCEVFLRDIILRINSIACILFNYTKENINSSLCSFLSNLFLSCISKTISSLIVCPNIDNLHRKIQMMPYLWQVLLFSIDFMNQIASISSHDDYGEILRSYHKFEMCYYDMIDFVTKCQLTPMHKIDESRVQKEKDELFSELLAIINYIILIYSNTMMCGWTDESLDEENIIDHISISRNLVTMMSDLYYLDNELSIESLFWEFEQKISTILNSVKKKKQSNDQKNKMTMLFRKFVVSSQSLLFNLEKISEKPIIKPMSSLAIKLSTNIKFPSFPILIPTSDIANTKFLNAYTNFSSHFHIFSEILSNKYSSPNDLFVSFQILCELSDKLSQTYINQILNNISSPVNQTNQLISLHNFLSSINSIQKTCKSRIAQKINDHKKEEEAMNLLKQSFQSLYDLNNDINLNSELINIDDHIDNDQPFILKMPILEFDQKMNGNSQLDQMENLSDISLPVFFSAINLLNDSVELVNSFLDSSSYSKSVIEKIIDNLSEATEFIYLWNDIIIDGKNESATELRAIAAVETFKKAILSLVTQILYKNDDIEAEYIHSVKSVMAQVQTFLQESYQIVSKKIEKEESEQRSIYEKLHDNIVFDNPLIPYYNSHYFLRELKQHLIKEEKVLEDYIAETSKKLS</sequence>
<dbReference type="Proteomes" id="UP000179807">
    <property type="component" value="Unassembled WGS sequence"/>
</dbReference>
<name>A0A1J4K7N2_9EUKA</name>
<organism evidence="1 2">
    <name type="scientific">Tritrichomonas foetus</name>
    <dbReference type="NCBI Taxonomy" id="1144522"/>
    <lineage>
        <taxon>Eukaryota</taxon>
        <taxon>Metamonada</taxon>
        <taxon>Parabasalia</taxon>
        <taxon>Tritrichomonadida</taxon>
        <taxon>Tritrichomonadidae</taxon>
        <taxon>Tritrichomonas</taxon>
    </lineage>
</organism>
<reference evidence="1" key="1">
    <citation type="submission" date="2016-10" db="EMBL/GenBank/DDBJ databases">
        <authorList>
            <person name="Benchimol M."/>
            <person name="Almeida L.G."/>
            <person name="Vasconcelos A.T."/>
            <person name="Perreira-Neves A."/>
            <person name="Rosa I.A."/>
            <person name="Tasca T."/>
            <person name="Bogo M.R."/>
            <person name="de Souza W."/>
        </authorList>
    </citation>
    <scope>NUCLEOTIDE SEQUENCE [LARGE SCALE GENOMIC DNA]</scope>
    <source>
        <strain evidence="1">K</strain>
    </source>
</reference>
<evidence type="ECO:0000313" key="2">
    <source>
        <dbReference type="Proteomes" id="UP000179807"/>
    </source>
</evidence>
<dbReference type="EMBL" id="MLAK01000758">
    <property type="protein sequence ID" value="OHT05429.1"/>
    <property type="molecule type" value="Genomic_DNA"/>
</dbReference>
<dbReference type="VEuPathDB" id="TrichDB:TRFO_26848"/>
<dbReference type="GeneID" id="94839902"/>
<keyword evidence="2" id="KW-1185">Reference proteome</keyword>
<evidence type="ECO:0000313" key="1">
    <source>
        <dbReference type="EMBL" id="OHT05429.1"/>
    </source>
</evidence>